<comment type="caution">
    <text evidence="10">The sequence shown here is derived from an EMBL/GenBank/DDBJ whole genome shotgun (WGS) entry which is preliminary data.</text>
</comment>
<proteinExistence type="predicted"/>
<keyword evidence="8" id="KW-1133">Transmembrane helix</keyword>
<dbReference type="InterPro" id="IPR011009">
    <property type="entry name" value="Kinase-like_dom_sf"/>
</dbReference>
<keyword evidence="8" id="KW-0812">Transmembrane</keyword>
<feature type="region of interest" description="Disordered" evidence="7">
    <location>
        <begin position="371"/>
        <end position="428"/>
    </location>
</feature>
<accession>E1IIB0</accession>
<dbReference type="Gene3D" id="2.60.120.260">
    <property type="entry name" value="Galactose-binding domain-like"/>
    <property type="match status" value="1"/>
</dbReference>
<dbReference type="Pfam" id="PF00069">
    <property type="entry name" value="Pkinase"/>
    <property type="match status" value="1"/>
</dbReference>
<dbReference type="PROSITE" id="PS50011">
    <property type="entry name" value="PROTEIN_KINASE_DOM"/>
    <property type="match status" value="1"/>
</dbReference>
<protein>
    <submittedName>
        <fullName evidence="10">Serine/threonine protein kinase</fullName>
    </submittedName>
</protein>
<gene>
    <name evidence="10" type="ORF">OSCT_3061</name>
</gene>
<dbReference type="PROSITE" id="PS00107">
    <property type="entry name" value="PROTEIN_KINASE_ATP"/>
    <property type="match status" value="1"/>
</dbReference>
<dbReference type="EMBL" id="ADVR01000131">
    <property type="protein sequence ID" value="EFO79060.1"/>
    <property type="molecule type" value="Genomic_DNA"/>
</dbReference>
<dbReference type="HOGENOM" id="CLU_461413_0_0_0"/>
<keyword evidence="4 6" id="KW-0067">ATP-binding</keyword>
<dbReference type="Pfam" id="PF25302">
    <property type="entry name" value="NADase_transloc"/>
    <property type="match status" value="1"/>
</dbReference>
<dbReference type="SUPFAM" id="SSF56112">
    <property type="entry name" value="Protein kinase-like (PK-like)"/>
    <property type="match status" value="1"/>
</dbReference>
<evidence type="ECO:0000256" key="6">
    <source>
        <dbReference type="PROSITE-ProRule" id="PRU10141"/>
    </source>
</evidence>
<keyword evidence="10" id="KW-0723">Serine/threonine-protein kinase</keyword>
<organism evidence="10 11">
    <name type="scientific">Oscillochloris trichoides DG-6</name>
    <dbReference type="NCBI Taxonomy" id="765420"/>
    <lineage>
        <taxon>Bacteria</taxon>
        <taxon>Bacillati</taxon>
        <taxon>Chloroflexota</taxon>
        <taxon>Chloroflexia</taxon>
        <taxon>Chloroflexales</taxon>
        <taxon>Chloroflexineae</taxon>
        <taxon>Oscillochloridaceae</taxon>
        <taxon>Oscillochloris</taxon>
    </lineage>
</organism>
<keyword evidence="2 6" id="KW-0547">Nucleotide-binding</keyword>
<evidence type="ECO:0000256" key="8">
    <source>
        <dbReference type="SAM" id="Phobius"/>
    </source>
</evidence>
<evidence type="ECO:0000259" key="9">
    <source>
        <dbReference type="PROSITE" id="PS50011"/>
    </source>
</evidence>
<evidence type="ECO:0000256" key="4">
    <source>
        <dbReference type="ARBA" id="ARBA00022840"/>
    </source>
</evidence>
<dbReference type="Gene3D" id="1.10.510.10">
    <property type="entry name" value="Transferase(Phosphotransferase) domain 1"/>
    <property type="match status" value="1"/>
</dbReference>
<keyword evidence="8" id="KW-0472">Membrane</keyword>
<evidence type="ECO:0000313" key="11">
    <source>
        <dbReference type="Proteomes" id="UP000054010"/>
    </source>
</evidence>
<dbReference type="NCBIfam" id="NF047619">
    <property type="entry name" value="NADase_discoid"/>
    <property type="match status" value="1"/>
</dbReference>
<evidence type="ECO:0000256" key="5">
    <source>
        <dbReference type="ARBA" id="ARBA00023170"/>
    </source>
</evidence>
<keyword evidence="3 10" id="KW-0418">Kinase</keyword>
<keyword evidence="1" id="KW-0808">Transferase</keyword>
<dbReference type="Proteomes" id="UP000054010">
    <property type="component" value="Unassembled WGS sequence"/>
</dbReference>
<evidence type="ECO:0000256" key="3">
    <source>
        <dbReference type="ARBA" id="ARBA00022777"/>
    </source>
</evidence>
<reference evidence="10 11" key="1">
    <citation type="journal article" date="2011" name="J. Bacteriol.">
        <title>Draft genome sequence of the anoxygenic filamentous phototrophic bacterium Oscillochloris trichoides subsp. DG-6.</title>
        <authorList>
            <person name="Kuznetsov B.B."/>
            <person name="Ivanovsky R.N."/>
            <person name="Keppen O.I."/>
            <person name="Sukhacheva M.V."/>
            <person name="Bumazhkin B.K."/>
            <person name="Patutina E.O."/>
            <person name="Beletsky A.V."/>
            <person name="Mardanov A.V."/>
            <person name="Baslerov R.V."/>
            <person name="Panteleeva A.N."/>
            <person name="Kolganova T.V."/>
            <person name="Ravin N.V."/>
            <person name="Skryabin K.G."/>
        </authorList>
    </citation>
    <scope>NUCLEOTIDE SEQUENCE [LARGE SCALE GENOMIC DNA]</scope>
    <source>
        <strain evidence="10 11">DG-6</strain>
    </source>
</reference>
<feature type="binding site" evidence="6">
    <location>
        <position position="48"/>
    </location>
    <ligand>
        <name>ATP</name>
        <dbReference type="ChEBI" id="CHEBI:30616"/>
    </ligand>
</feature>
<dbReference type="STRING" id="765420.OSCT_3061"/>
<keyword evidence="11" id="KW-1185">Reference proteome</keyword>
<name>E1IIB0_9CHLR</name>
<dbReference type="CDD" id="cd14014">
    <property type="entry name" value="STKc_PknB_like"/>
    <property type="match status" value="1"/>
</dbReference>
<dbReference type="PANTHER" id="PTHR43289:SF34">
    <property type="entry name" value="SERINE_THREONINE-PROTEIN KINASE YBDM-RELATED"/>
    <property type="match status" value="1"/>
</dbReference>
<dbReference type="PANTHER" id="PTHR43289">
    <property type="entry name" value="MITOGEN-ACTIVATED PROTEIN KINASE KINASE KINASE 20-RELATED"/>
    <property type="match status" value="1"/>
</dbReference>
<dbReference type="GO" id="GO:0004674">
    <property type="term" value="F:protein serine/threonine kinase activity"/>
    <property type="evidence" value="ECO:0007669"/>
    <property type="project" value="UniProtKB-KW"/>
</dbReference>
<evidence type="ECO:0000256" key="1">
    <source>
        <dbReference type="ARBA" id="ARBA00022679"/>
    </source>
</evidence>
<dbReference type="OrthoDB" id="9814968at2"/>
<sequence length="591" mass="62146">MQTQNPAEFPANTLINQRYLITRTIGRGGMGAVYEAVDQRLGATVALKQMTVTGANVATAFEREARILASLRHPALPKVSDFFADAQGQFLVMEYIPGNDLGHLLTKRGQPFPVEEVVRWADQCLAVLEYLHSQNPPIIHRDIKPQNLKLTPAGEIVLLDFGLAKGYANVQSPNTASIFAYTPNYAPLEQVQGSGTGPLSDLYALAATIYHLLAGAPPPDVLQRLGATASGQPDPLQMLSLVNPQVPQPLAAWVAHGMQLDQRNRPPSAAAMRRDLTQIMRAGPVANVGPTVVQPRGYDPTVVQASPAAPPPLPRAAPPPPPPAFALPLDASAPVKRRGCSVLPIIVGLVVLLAAGGGVFWFVTRDGGPGTAPTSVAVGATRTPRPSATPTDDRAPTAGAVQAGATSSPTGPSSGASGTTGTTPSGIQYGPVEQLFPYDIMASDAAPDGIDAAGNPISYSPWNVVDGYADTAWRVPGDGIGQGLQLELGAPMLISEVQVIPGYAKVDPTDGTNRFWQNRRVVTVSLEFSDGSSIAATFADDPSLQSIRLPKPVLSSYVRLVILETTAVPPEGGRDFTPISEIVIMGQMPLP</sequence>
<dbReference type="InterPro" id="IPR000719">
    <property type="entry name" value="Prot_kinase_dom"/>
</dbReference>
<feature type="domain" description="Protein kinase" evidence="9">
    <location>
        <begin position="19"/>
        <end position="277"/>
    </location>
</feature>
<dbReference type="InterPro" id="IPR017441">
    <property type="entry name" value="Protein_kinase_ATP_BS"/>
</dbReference>
<feature type="transmembrane region" description="Helical" evidence="8">
    <location>
        <begin position="342"/>
        <end position="363"/>
    </location>
</feature>
<dbReference type="Gene3D" id="3.30.200.20">
    <property type="entry name" value="Phosphorylase Kinase, domain 1"/>
    <property type="match status" value="1"/>
</dbReference>
<dbReference type="SUPFAM" id="SSF49785">
    <property type="entry name" value="Galactose-binding domain-like"/>
    <property type="match status" value="1"/>
</dbReference>
<feature type="compositionally biased region" description="Low complexity" evidence="7">
    <location>
        <begin position="380"/>
        <end position="390"/>
    </location>
</feature>
<dbReference type="InterPro" id="IPR057561">
    <property type="entry name" value="NADase_transloc"/>
</dbReference>
<feature type="compositionally biased region" description="Low complexity" evidence="7">
    <location>
        <begin position="403"/>
        <end position="426"/>
    </location>
</feature>
<dbReference type="InterPro" id="IPR008979">
    <property type="entry name" value="Galactose-bd-like_sf"/>
</dbReference>
<keyword evidence="5" id="KW-0675">Receptor</keyword>
<evidence type="ECO:0000256" key="7">
    <source>
        <dbReference type="SAM" id="MobiDB-lite"/>
    </source>
</evidence>
<evidence type="ECO:0000256" key="2">
    <source>
        <dbReference type="ARBA" id="ARBA00022741"/>
    </source>
</evidence>
<dbReference type="AlphaFoldDB" id="E1IIB0"/>
<dbReference type="eggNOG" id="COG0515">
    <property type="taxonomic scope" value="Bacteria"/>
</dbReference>
<evidence type="ECO:0000313" key="10">
    <source>
        <dbReference type="EMBL" id="EFO79060.1"/>
    </source>
</evidence>
<dbReference type="SMART" id="SM00220">
    <property type="entry name" value="S_TKc"/>
    <property type="match status" value="1"/>
</dbReference>
<dbReference type="GO" id="GO:0005524">
    <property type="term" value="F:ATP binding"/>
    <property type="evidence" value="ECO:0007669"/>
    <property type="project" value="UniProtKB-UniRule"/>
</dbReference>